<keyword evidence="2" id="KW-0540">Nuclease</keyword>
<sequence>MKIPGITTERISAIFSRQSKLFQGAEAFTVKAIRNETKTENRVCIVTGKKKIGKSAVIRNRADRRLKAAIQTVYPHLKAKGYDYLVFSQPPAITLPWLKLVEQVKKSFYNIDNKIPKNK</sequence>
<accession>A0ABP9YE92</accession>
<evidence type="ECO:0000313" key="7">
    <source>
        <dbReference type="Proteomes" id="UP001476247"/>
    </source>
</evidence>
<keyword evidence="5" id="KW-0694">RNA-binding</keyword>
<dbReference type="Proteomes" id="UP001476247">
    <property type="component" value="Unassembled WGS sequence"/>
</dbReference>
<evidence type="ECO:0000256" key="5">
    <source>
        <dbReference type="ARBA" id="ARBA00022884"/>
    </source>
</evidence>
<evidence type="ECO:0000256" key="3">
    <source>
        <dbReference type="ARBA" id="ARBA00022759"/>
    </source>
</evidence>
<keyword evidence="3" id="KW-0255">Endonuclease</keyword>
<proteinExistence type="predicted"/>
<evidence type="ECO:0000256" key="1">
    <source>
        <dbReference type="ARBA" id="ARBA00022694"/>
    </source>
</evidence>
<keyword evidence="7" id="KW-1185">Reference proteome</keyword>
<comment type="caution">
    <text evidence="6">The sequence shown here is derived from an EMBL/GenBank/DDBJ whole genome shotgun (WGS) entry which is preliminary data.</text>
</comment>
<evidence type="ECO:0000313" key="6">
    <source>
        <dbReference type="EMBL" id="GAA5805278.1"/>
    </source>
</evidence>
<reference evidence="6 7" key="1">
    <citation type="submission" date="2024-04" db="EMBL/GenBank/DDBJ databases">
        <title>genome sequences of Mucor flavus KT1a and Helicostylum pulchrum KT1b strains isolation_sourced from the surface of a dry-aged beef.</title>
        <authorList>
            <person name="Toyotome T."/>
            <person name="Hosono M."/>
            <person name="Torimaru M."/>
            <person name="Fukuda K."/>
            <person name="Mikami N."/>
        </authorList>
    </citation>
    <scope>NUCLEOTIDE SEQUENCE [LARGE SCALE GENOMIC DNA]</scope>
    <source>
        <strain evidence="6 7">KT1b</strain>
    </source>
</reference>
<organism evidence="6 7">
    <name type="scientific">Helicostylum pulchrum</name>
    <dbReference type="NCBI Taxonomy" id="562976"/>
    <lineage>
        <taxon>Eukaryota</taxon>
        <taxon>Fungi</taxon>
        <taxon>Fungi incertae sedis</taxon>
        <taxon>Mucoromycota</taxon>
        <taxon>Mucoromycotina</taxon>
        <taxon>Mucoromycetes</taxon>
        <taxon>Mucorales</taxon>
        <taxon>Mucorineae</taxon>
        <taxon>Mucoraceae</taxon>
        <taxon>Helicostylum</taxon>
    </lineage>
</organism>
<keyword evidence="4" id="KW-0378">Hydrolase</keyword>
<keyword evidence="1" id="KW-0819">tRNA processing</keyword>
<dbReference type="InterPro" id="IPR000100">
    <property type="entry name" value="RNase_P"/>
</dbReference>
<protein>
    <submittedName>
        <fullName evidence="6">Uncharacterized protein</fullName>
    </submittedName>
</protein>
<evidence type="ECO:0000256" key="2">
    <source>
        <dbReference type="ARBA" id="ARBA00022722"/>
    </source>
</evidence>
<dbReference type="Gene3D" id="3.30.230.10">
    <property type="match status" value="1"/>
</dbReference>
<name>A0ABP9YE92_9FUNG</name>
<dbReference type="InterPro" id="IPR014721">
    <property type="entry name" value="Ribsml_uS5_D2-typ_fold_subgr"/>
</dbReference>
<dbReference type="InterPro" id="IPR020568">
    <property type="entry name" value="Ribosomal_Su5_D2-typ_SF"/>
</dbReference>
<gene>
    <name evidence="6" type="ORF">HPULCUR_010793</name>
</gene>
<dbReference type="Pfam" id="PF00825">
    <property type="entry name" value="Ribonuclease_P"/>
    <property type="match status" value="1"/>
</dbReference>
<evidence type="ECO:0000256" key="4">
    <source>
        <dbReference type="ARBA" id="ARBA00022801"/>
    </source>
</evidence>
<dbReference type="EMBL" id="BAABUJ010000043">
    <property type="protein sequence ID" value="GAA5805278.1"/>
    <property type="molecule type" value="Genomic_DNA"/>
</dbReference>
<dbReference type="SUPFAM" id="SSF54211">
    <property type="entry name" value="Ribosomal protein S5 domain 2-like"/>
    <property type="match status" value="1"/>
</dbReference>